<dbReference type="Proteomes" id="UP000317940">
    <property type="component" value="Unassembled WGS sequence"/>
</dbReference>
<dbReference type="RefSeq" id="WP_211786432.1">
    <property type="nucleotide sequence ID" value="NZ_BAAAMZ010000009.1"/>
</dbReference>
<dbReference type="Gene3D" id="3.40.630.30">
    <property type="match status" value="1"/>
</dbReference>
<keyword evidence="2" id="KW-0808">Transferase</keyword>
<reference evidence="2 3" key="1">
    <citation type="submission" date="2019-06" db="EMBL/GenBank/DDBJ databases">
        <title>Sequencing the genomes of 1000 actinobacteria strains.</title>
        <authorList>
            <person name="Klenk H.-P."/>
        </authorList>
    </citation>
    <scope>NUCLEOTIDE SEQUENCE [LARGE SCALE GENOMIC DNA]</scope>
    <source>
        <strain evidence="2 3">DSM 44826</strain>
    </source>
</reference>
<dbReference type="EMBL" id="VIWT01000004">
    <property type="protein sequence ID" value="TWF82834.1"/>
    <property type="molecule type" value="Genomic_DNA"/>
</dbReference>
<dbReference type="InterPro" id="IPR016181">
    <property type="entry name" value="Acyl_CoA_acyltransferase"/>
</dbReference>
<dbReference type="PANTHER" id="PTHR43792">
    <property type="entry name" value="GNAT FAMILY, PUTATIVE (AFU_ORTHOLOGUE AFUA_3G00765)-RELATED-RELATED"/>
    <property type="match status" value="1"/>
</dbReference>
<protein>
    <submittedName>
        <fullName evidence="2">RimJ/RimL family protein N-acetyltransferase</fullName>
    </submittedName>
</protein>
<dbReference type="AlphaFoldDB" id="A0A561T6U6"/>
<evidence type="ECO:0000259" key="1">
    <source>
        <dbReference type="PROSITE" id="PS51186"/>
    </source>
</evidence>
<proteinExistence type="predicted"/>
<dbReference type="PANTHER" id="PTHR43792:SF1">
    <property type="entry name" value="N-ACETYLTRANSFERASE DOMAIN-CONTAINING PROTEIN"/>
    <property type="match status" value="1"/>
</dbReference>
<dbReference type="PROSITE" id="PS51186">
    <property type="entry name" value="GNAT"/>
    <property type="match status" value="1"/>
</dbReference>
<gene>
    <name evidence="2" type="ORF">FHX73_14316</name>
</gene>
<dbReference type="SUPFAM" id="SSF55729">
    <property type="entry name" value="Acyl-CoA N-acyltransferases (Nat)"/>
    <property type="match status" value="1"/>
</dbReference>
<sequence>MIAATRFPPPTERLTFSQIVEGDLDDLAALLADPEVMRYYPRPKTREEARGWLEWNRGLYAERGFGLWTVRLTATGEYLGDCGLTPQLVEGVTEIEVGYHVRADRQGRGYATEAAAACRDHAREVLGVSRLIALIHPDNLPSQRVAEKIGLGFERTAVSRSGLPVRVHAARLRPAG</sequence>
<dbReference type="InterPro" id="IPR051531">
    <property type="entry name" value="N-acetyltransferase"/>
</dbReference>
<evidence type="ECO:0000313" key="2">
    <source>
        <dbReference type="EMBL" id="TWF82834.1"/>
    </source>
</evidence>
<comment type="caution">
    <text evidence="2">The sequence shown here is derived from an EMBL/GenBank/DDBJ whole genome shotgun (WGS) entry which is preliminary data.</text>
</comment>
<dbReference type="Pfam" id="PF13302">
    <property type="entry name" value="Acetyltransf_3"/>
    <property type="match status" value="1"/>
</dbReference>
<organism evidence="2 3">
    <name type="scientific">Kitasatospora viridis</name>
    <dbReference type="NCBI Taxonomy" id="281105"/>
    <lineage>
        <taxon>Bacteria</taxon>
        <taxon>Bacillati</taxon>
        <taxon>Actinomycetota</taxon>
        <taxon>Actinomycetes</taxon>
        <taxon>Kitasatosporales</taxon>
        <taxon>Streptomycetaceae</taxon>
        <taxon>Kitasatospora</taxon>
    </lineage>
</organism>
<accession>A0A561T6U6</accession>
<feature type="domain" description="N-acetyltransferase" evidence="1">
    <location>
        <begin position="14"/>
        <end position="174"/>
    </location>
</feature>
<dbReference type="GO" id="GO:0016747">
    <property type="term" value="F:acyltransferase activity, transferring groups other than amino-acyl groups"/>
    <property type="evidence" value="ECO:0007669"/>
    <property type="project" value="InterPro"/>
</dbReference>
<dbReference type="InterPro" id="IPR000182">
    <property type="entry name" value="GNAT_dom"/>
</dbReference>
<name>A0A561T6U6_9ACTN</name>
<keyword evidence="3" id="KW-1185">Reference proteome</keyword>
<evidence type="ECO:0000313" key="3">
    <source>
        <dbReference type="Proteomes" id="UP000317940"/>
    </source>
</evidence>